<gene>
    <name evidence="2" type="ORF">E2C01_024981</name>
</gene>
<dbReference type="AlphaFoldDB" id="A0A5B7EE98"/>
<organism evidence="2 3">
    <name type="scientific">Portunus trituberculatus</name>
    <name type="common">Swimming crab</name>
    <name type="synonym">Neptunus trituberculatus</name>
    <dbReference type="NCBI Taxonomy" id="210409"/>
    <lineage>
        <taxon>Eukaryota</taxon>
        <taxon>Metazoa</taxon>
        <taxon>Ecdysozoa</taxon>
        <taxon>Arthropoda</taxon>
        <taxon>Crustacea</taxon>
        <taxon>Multicrustacea</taxon>
        <taxon>Malacostraca</taxon>
        <taxon>Eumalacostraca</taxon>
        <taxon>Eucarida</taxon>
        <taxon>Decapoda</taxon>
        <taxon>Pleocyemata</taxon>
        <taxon>Brachyura</taxon>
        <taxon>Eubrachyura</taxon>
        <taxon>Portunoidea</taxon>
        <taxon>Portunidae</taxon>
        <taxon>Portuninae</taxon>
        <taxon>Portunus</taxon>
    </lineage>
</organism>
<sequence>MSPEWRLSARKVMEWEHFFDQFVSQAPSRSVSLGDRHPAVQLSSAGHGRVKVSSCLLGRLVQDGLKNSKSDNTCVTRRKNRGRGRPKGSLGECWRNDEAETVRVWAALTRSEE</sequence>
<keyword evidence="3" id="KW-1185">Reference proteome</keyword>
<dbReference type="EMBL" id="VSRR010002484">
    <property type="protein sequence ID" value="MPC31685.1"/>
    <property type="molecule type" value="Genomic_DNA"/>
</dbReference>
<dbReference type="Proteomes" id="UP000324222">
    <property type="component" value="Unassembled WGS sequence"/>
</dbReference>
<evidence type="ECO:0000313" key="2">
    <source>
        <dbReference type="EMBL" id="MPC31685.1"/>
    </source>
</evidence>
<evidence type="ECO:0000313" key="3">
    <source>
        <dbReference type="Proteomes" id="UP000324222"/>
    </source>
</evidence>
<feature type="region of interest" description="Disordered" evidence="1">
    <location>
        <begin position="68"/>
        <end position="90"/>
    </location>
</feature>
<reference evidence="2 3" key="1">
    <citation type="submission" date="2019-05" db="EMBL/GenBank/DDBJ databases">
        <title>Another draft genome of Portunus trituberculatus and its Hox gene families provides insights of decapod evolution.</title>
        <authorList>
            <person name="Jeong J.-H."/>
            <person name="Song I."/>
            <person name="Kim S."/>
            <person name="Choi T."/>
            <person name="Kim D."/>
            <person name="Ryu S."/>
            <person name="Kim W."/>
        </authorList>
    </citation>
    <scope>NUCLEOTIDE SEQUENCE [LARGE SCALE GENOMIC DNA]</scope>
    <source>
        <tissue evidence="2">Muscle</tissue>
    </source>
</reference>
<evidence type="ECO:0000256" key="1">
    <source>
        <dbReference type="SAM" id="MobiDB-lite"/>
    </source>
</evidence>
<comment type="caution">
    <text evidence="2">The sequence shown here is derived from an EMBL/GenBank/DDBJ whole genome shotgun (WGS) entry which is preliminary data.</text>
</comment>
<feature type="compositionally biased region" description="Basic residues" evidence="1">
    <location>
        <begin position="76"/>
        <end position="86"/>
    </location>
</feature>
<name>A0A5B7EE98_PORTR</name>
<protein>
    <submittedName>
        <fullName evidence="2">Uncharacterized protein</fullName>
    </submittedName>
</protein>
<proteinExistence type="predicted"/>
<accession>A0A5B7EE98</accession>